<name>A0A9W6PVE7_9ACTN</name>
<keyword evidence="2" id="KW-1185">Reference proteome</keyword>
<comment type="caution">
    <text evidence="1">The sequence shown here is derived from an EMBL/GenBank/DDBJ whole genome shotgun (WGS) entry which is preliminary data.</text>
</comment>
<sequence length="112" mass="12563">MSLGRLASLSLCYFAGRMRQLSLCRRLAGRLSCCLILSDRSIRAIAGWSGRATARPELAVERSTQYVGELNRGRDDGQSRYWRIRIGLELIKTGLWVAIHWLRSGGPFGPLL</sequence>
<dbReference type="EMBL" id="BSRZ01000003">
    <property type="protein sequence ID" value="GLW63711.1"/>
    <property type="molecule type" value="Genomic_DNA"/>
</dbReference>
<protein>
    <submittedName>
        <fullName evidence="1">Uncharacterized protein</fullName>
    </submittedName>
</protein>
<organism evidence="1 2">
    <name type="scientific">Actinomadura rubrobrunea</name>
    <dbReference type="NCBI Taxonomy" id="115335"/>
    <lineage>
        <taxon>Bacteria</taxon>
        <taxon>Bacillati</taxon>
        <taxon>Actinomycetota</taxon>
        <taxon>Actinomycetes</taxon>
        <taxon>Streptosporangiales</taxon>
        <taxon>Thermomonosporaceae</taxon>
        <taxon>Actinomadura</taxon>
    </lineage>
</organism>
<gene>
    <name evidence="1" type="ORF">Arub01_19550</name>
</gene>
<dbReference type="AlphaFoldDB" id="A0A9W6PVE7"/>
<reference evidence="1" key="1">
    <citation type="submission" date="2023-02" db="EMBL/GenBank/DDBJ databases">
        <title>Actinomadura rubrobrunea NBRC 14622.</title>
        <authorList>
            <person name="Ichikawa N."/>
            <person name="Sato H."/>
            <person name="Tonouchi N."/>
        </authorList>
    </citation>
    <scope>NUCLEOTIDE SEQUENCE</scope>
    <source>
        <strain evidence="1">NBRC 14622</strain>
    </source>
</reference>
<evidence type="ECO:0000313" key="1">
    <source>
        <dbReference type="EMBL" id="GLW63711.1"/>
    </source>
</evidence>
<evidence type="ECO:0000313" key="2">
    <source>
        <dbReference type="Proteomes" id="UP001165124"/>
    </source>
</evidence>
<accession>A0A9W6PVE7</accession>
<dbReference type="Proteomes" id="UP001165124">
    <property type="component" value="Unassembled WGS sequence"/>
</dbReference>
<proteinExistence type="predicted"/>